<comment type="caution">
    <text evidence="1">The sequence shown here is derived from an EMBL/GenBank/DDBJ whole genome shotgun (WGS) entry which is preliminary data.</text>
</comment>
<evidence type="ECO:0008006" key="3">
    <source>
        <dbReference type="Google" id="ProtNLM"/>
    </source>
</evidence>
<proteinExistence type="predicted"/>
<reference evidence="1 2" key="1">
    <citation type="journal article" date="2016" name="Nat. Commun.">
        <title>Thousands of microbial genomes shed light on interconnected biogeochemical processes in an aquifer system.</title>
        <authorList>
            <person name="Anantharaman K."/>
            <person name="Brown C.T."/>
            <person name="Hug L.A."/>
            <person name="Sharon I."/>
            <person name="Castelle C.J."/>
            <person name="Probst A.J."/>
            <person name="Thomas B.C."/>
            <person name="Singh A."/>
            <person name="Wilkins M.J."/>
            <person name="Karaoz U."/>
            <person name="Brodie E.L."/>
            <person name="Williams K.H."/>
            <person name="Hubbard S.S."/>
            <person name="Banfield J.F."/>
        </authorList>
    </citation>
    <scope>NUCLEOTIDE SEQUENCE [LARGE SCALE GENOMIC DNA]</scope>
</reference>
<accession>A0A1F4R929</accession>
<dbReference type="InterPro" id="IPR059180">
    <property type="entry name" value="3D_YorM"/>
</dbReference>
<dbReference type="AlphaFoldDB" id="A0A1F4R929"/>
<dbReference type="Proteomes" id="UP000176938">
    <property type="component" value="Unassembled WGS sequence"/>
</dbReference>
<evidence type="ECO:0000313" key="2">
    <source>
        <dbReference type="Proteomes" id="UP000176938"/>
    </source>
</evidence>
<sequence>MATAYNSMVGQTDSTPWITASGTRCREGVVAANHLPIGTKILIAGFGNKVFVVEDRMNQRYKKRIDIWMKSYNKARQFGKREITYYVLKT</sequence>
<dbReference type="CDD" id="cd14667">
    <property type="entry name" value="3D_containing_proteins"/>
    <property type="match status" value="1"/>
</dbReference>
<evidence type="ECO:0000313" key="1">
    <source>
        <dbReference type="EMBL" id="OGC04626.1"/>
    </source>
</evidence>
<dbReference type="EMBL" id="METP01000048">
    <property type="protein sequence ID" value="OGC04626.1"/>
    <property type="molecule type" value="Genomic_DNA"/>
</dbReference>
<organism evidence="1 2">
    <name type="scientific">candidate division WOR-1 bacterium RIFCSPLOWO2_02_FULL_46_20</name>
    <dbReference type="NCBI Taxonomy" id="1802567"/>
    <lineage>
        <taxon>Bacteria</taxon>
        <taxon>Bacillati</taxon>
        <taxon>Saganbacteria</taxon>
    </lineage>
</organism>
<name>A0A1F4R929_UNCSA</name>
<protein>
    <recommendedName>
        <fullName evidence="3">3D domain-containing protein</fullName>
    </recommendedName>
</protein>
<gene>
    <name evidence="1" type="ORF">A3H38_02830</name>
</gene>